<reference evidence="1 2" key="1">
    <citation type="submission" date="2023-07" db="EMBL/GenBank/DDBJ databases">
        <title>Sorghum-associated microbial communities from plants grown in Nebraska, USA.</title>
        <authorList>
            <person name="Schachtman D."/>
        </authorList>
    </citation>
    <scope>NUCLEOTIDE SEQUENCE [LARGE SCALE GENOMIC DNA]</scope>
    <source>
        <strain evidence="1 2">3199</strain>
    </source>
</reference>
<evidence type="ECO:0000313" key="2">
    <source>
        <dbReference type="Proteomes" id="UP001250791"/>
    </source>
</evidence>
<protein>
    <submittedName>
        <fullName evidence="1">Pyruvate/2-oxoacid:ferredoxin oxidoreductase beta subunit</fullName>
    </submittedName>
</protein>
<keyword evidence="2" id="KW-1185">Reference proteome</keyword>
<keyword evidence="1" id="KW-0670">Pyruvate</keyword>
<comment type="caution">
    <text evidence="1">The sequence shown here is derived from an EMBL/GenBank/DDBJ whole genome shotgun (WGS) entry which is preliminary data.</text>
</comment>
<evidence type="ECO:0000313" key="1">
    <source>
        <dbReference type="EMBL" id="MDR6904309.1"/>
    </source>
</evidence>
<proteinExistence type="predicted"/>
<organism evidence="1 2">
    <name type="scientific">Rhizobium miluonense</name>
    <dbReference type="NCBI Taxonomy" id="411945"/>
    <lineage>
        <taxon>Bacteria</taxon>
        <taxon>Pseudomonadati</taxon>
        <taxon>Pseudomonadota</taxon>
        <taxon>Alphaproteobacteria</taxon>
        <taxon>Hyphomicrobiales</taxon>
        <taxon>Rhizobiaceae</taxon>
        <taxon>Rhizobium/Agrobacterium group</taxon>
        <taxon>Rhizobium</taxon>
    </lineage>
</organism>
<dbReference type="Proteomes" id="UP001250791">
    <property type="component" value="Unassembled WGS sequence"/>
</dbReference>
<sequence length="91" mass="10152">MGQPRMRHRKGIALLPLGHSDYEQTLRGLAQWYELSAACSGCGRTVPVDRYEMRRRFGENKKVGTLASKLVCSGCGNRVGNKLLIGMMPRD</sequence>
<gene>
    <name evidence="1" type="ORF">J2W52_005949</name>
</gene>
<dbReference type="EMBL" id="JAVDUP010000022">
    <property type="protein sequence ID" value="MDR6904309.1"/>
    <property type="molecule type" value="Genomic_DNA"/>
</dbReference>
<name>A0ABU1SZ76_9HYPH</name>
<accession>A0ABU1SZ76</accession>